<evidence type="ECO:0000259" key="5">
    <source>
        <dbReference type="PROSITE" id="PS51523"/>
    </source>
</evidence>
<gene>
    <name evidence="6" type="ORF">Scaly_1403800</name>
</gene>
<evidence type="ECO:0000256" key="1">
    <source>
        <dbReference type="ARBA" id="ARBA00022723"/>
    </source>
</evidence>
<evidence type="ECO:0000313" key="6">
    <source>
        <dbReference type="EMBL" id="KAL0357181.1"/>
    </source>
</evidence>
<dbReference type="Gene3D" id="1.10.10.60">
    <property type="entry name" value="Homeodomain-like"/>
    <property type="match status" value="2"/>
</dbReference>
<protein>
    <recommendedName>
        <fullName evidence="5">ZF-HD dimerization-type domain-containing protein</fullName>
    </recommendedName>
</protein>
<dbReference type="Pfam" id="PF04770">
    <property type="entry name" value="ZF-HD_dimer"/>
    <property type="match status" value="1"/>
</dbReference>
<dbReference type="PANTHER" id="PTHR31948:SF72">
    <property type="entry name" value="ZINC-FINGER HOMEODOMAIN PROTEIN 10"/>
    <property type="match status" value="1"/>
</dbReference>
<evidence type="ECO:0000256" key="3">
    <source>
        <dbReference type="ARBA" id="ARBA00022833"/>
    </source>
</evidence>
<feature type="region of interest" description="Disordered" evidence="4">
    <location>
        <begin position="98"/>
        <end position="125"/>
    </location>
</feature>
<dbReference type="PROSITE" id="PS51523">
    <property type="entry name" value="ZF_HD_DIMER"/>
    <property type="match status" value="1"/>
</dbReference>
<keyword evidence="3" id="KW-0862">Zinc</keyword>
<sequence length="341" mass="39352">MATNISVNISSQGARAEVLVMYRECMHNHAARTTIMGYIVDGCGLFEASTTNSRVCAVCHCHRNFHRRVEVEIPRAQTENNAVSPQHGTATVPVLHPQPQAHQQTSTSRATTSEPTPVIGHPVPQRRFHPHIYTRRARTAAPIGRQAMNQQFQGPEELVQEASGRQTEETEVSLRRRRITREQSERMRVIAESNGWKMFREYSREEVARICAEIGITRTVMKSWIFNHRRRLAAESNAEGVDKQQKVMQKLTKIYVRSQWSNGVWFGEHLIRDFISTFDLESIVLRGQKSRFRRLVDDRQRRQREEVARICAEIGITRTVMKSWVFNHRRRQAAESNAEAN</sequence>
<dbReference type="InterPro" id="IPR006456">
    <property type="entry name" value="ZF_HD_homeobox_Cys/His_dimer"/>
</dbReference>
<accession>A0AAW2PNP2</accession>
<keyword evidence="1" id="KW-0479">Metal-binding</keyword>
<reference evidence="6" key="2">
    <citation type="journal article" date="2024" name="Plant">
        <title>Genomic evolution and insights into agronomic trait innovations of Sesamum species.</title>
        <authorList>
            <person name="Miao H."/>
            <person name="Wang L."/>
            <person name="Qu L."/>
            <person name="Liu H."/>
            <person name="Sun Y."/>
            <person name="Le M."/>
            <person name="Wang Q."/>
            <person name="Wei S."/>
            <person name="Zheng Y."/>
            <person name="Lin W."/>
            <person name="Duan Y."/>
            <person name="Cao H."/>
            <person name="Xiong S."/>
            <person name="Wang X."/>
            <person name="Wei L."/>
            <person name="Li C."/>
            <person name="Ma Q."/>
            <person name="Ju M."/>
            <person name="Zhao R."/>
            <person name="Li G."/>
            <person name="Mu C."/>
            <person name="Tian Q."/>
            <person name="Mei H."/>
            <person name="Zhang T."/>
            <person name="Gao T."/>
            <person name="Zhang H."/>
        </authorList>
    </citation>
    <scope>NUCLEOTIDE SEQUENCE</scope>
    <source>
        <strain evidence="6">KEN8</strain>
    </source>
</reference>
<feature type="compositionally biased region" description="Polar residues" evidence="4">
    <location>
        <begin position="100"/>
        <end position="115"/>
    </location>
</feature>
<comment type="caution">
    <text evidence="6">The sequence shown here is derived from an EMBL/GenBank/DDBJ whole genome shotgun (WGS) entry which is preliminary data.</text>
</comment>
<dbReference type="GO" id="GO:0003700">
    <property type="term" value="F:DNA-binding transcription factor activity"/>
    <property type="evidence" value="ECO:0007669"/>
    <property type="project" value="TreeGrafter"/>
</dbReference>
<reference evidence="6" key="1">
    <citation type="submission" date="2020-06" db="EMBL/GenBank/DDBJ databases">
        <authorList>
            <person name="Li T."/>
            <person name="Hu X."/>
            <person name="Zhang T."/>
            <person name="Song X."/>
            <person name="Zhang H."/>
            <person name="Dai N."/>
            <person name="Sheng W."/>
            <person name="Hou X."/>
            <person name="Wei L."/>
        </authorList>
    </citation>
    <scope>NUCLEOTIDE SEQUENCE</scope>
    <source>
        <strain evidence="6">KEN8</strain>
        <tissue evidence="6">Leaf</tissue>
    </source>
</reference>
<dbReference type="AlphaFoldDB" id="A0AAW2PNP2"/>
<keyword evidence="2" id="KW-0863">Zinc-finger</keyword>
<dbReference type="PANTHER" id="PTHR31948">
    <property type="entry name" value="ZINC-FINGER HOMEODOMAIN PROTEIN 2"/>
    <property type="match status" value="1"/>
</dbReference>
<dbReference type="GO" id="GO:0008270">
    <property type="term" value="F:zinc ion binding"/>
    <property type="evidence" value="ECO:0007669"/>
    <property type="project" value="UniProtKB-KW"/>
</dbReference>
<dbReference type="GO" id="GO:0005634">
    <property type="term" value="C:nucleus"/>
    <property type="evidence" value="ECO:0007669"/>
    <property type="project" value="TreeGrafter"/>
</dbReference>
<dbReference type="EMBL" id="JACGWM010000008">
    <property type="protein sequence ID" value="KAL0357181.1"/>
    <property type="molecule type" value="Genomic_DNA"/>
</dbReference>
<dbReference type="InterPro" id="IPR009057">
    <property type="entry name" value="Homeodomain-like_sf"/>
</dbReference>
<evidence type="ECO:0000256" key="2">
    <source>
        <dbReference type="ARBA" id="ARBA00022771"/>
    </source>
</evidence>
<dbReference type="GO" id="GO:0050793">
    <property type="term" value="P:regulation of developmental process"/>
    <property type="evidence" value="ECO:0007669"/>
    <property type="project" value="TreeGrafter"/>
</dbReference>
<dbReference type="GO" id="GO:0000976">
    <property type="term" value="F:transcription cis-regulatory region binding"/>
    <property type="evidence" value="ECO:0007669"/>
    <property type="project" value="TreeGrafter"/>
</dbReference>
<proteinExistence type="predicted"/>
<dbReference type="SUPFAM" id="SSF46689">
    <property type="entry name" value="Homeodomain-like"/>
    <property type="match status" value="1"/>
</dbReference>
<evidence type="ECO:0000256" key="4">
    <source>
        <dbReference type="SAM" id="MobiDB-lite"/>
    </source>
</evidence>
<name>A0AAW2PNP2_9LAMI</name>
<feature type="domain" description="ZF-HD dimerization-type" evidence="5">
    <location>
        <begin position="22"/>
        <end position="69"/>
    </location>
</feature>
<organism evidence="6">
    <name type="scientific">Sesamum calycinum</name>
    <dbReference type="NCBI Taxonomy" id="2727403"/>
    <lineage>
        <taxon>Eukaryota</taxon>
        <taxon>Viridiplantae</taxon>
        <taxon>Streptophyta</taxon>
        <taxon>Embryophyta</taxon>
        <taxon>Tracheophyta</taxon>
        <taxon>Spermatophyta</taxon>
        <taxon>Magnoliopsida</taxon>
        <taxon>eudicotyledons</taxon>
        <taxon>Gunneridae</taxon>
        <taxon>Pentapetalae</taxon>
        <taxon>asterids</taxon>
        <taxon>lamiids</taxon>
        <taxon>Lamiales</taxon>
        <taxon>Pedaliaceae</taxon>
        <taxon>Sesamum</taxon>
    </lineage>
</organism>